<feature type="region of interest" description="Disordered" evidence="1">
    <location>
        <begin position="628"/>
        <end position="671"/>
    </location>
</feature>
<dbReference type="eggNOG" id="KOG0714">
    <property type="taxonomic scope" value="Eukaryota"/>
</dbReference>
<feature type="compositionally biased region" description="Polar residues" evidence="1">
    <location>
        <begin position="704"/>
        <end position="723"/>
    </location>
</feature>
<dbReference type="InterPro" id="IPR001623">
    <property type="entry name" value="DnaJ_domain"/>
</dbReference>
<feature type="compositionally biased region" description="Polar residues" evidence="1">
    <location>
        <begin position="500"/>
        <end position="509"/>
    </location>
</feature>
<dbReference type="SUPFAM" id="SSF46565">
    <property type="entry name" value="Chaperone J-domain"/>
    <property type="match status" value="1"/>
</dbReference>
<feature type="compositionally biased region" description="Polar residues" evidence="1">
    <location>
        <begin position="580"/>
        <end position="602"/>
    </location>
</feature>
<dbReference type="SMART" id="SM00271">
    <property type="entry name" value="DnaJ"/>
    <property type="match status" value="1"/>
</dbReference>
<dbReference type="PANTHER" id="PTHR24074">
    <property type="entry name" value="CO-CHAPERONE PROTEIN DJLA"/>
    <property type="match status" value="1"/>
</dbReference>
<feature type="region of interest" description="Disordered" evidence="1">
    <location>
        <begin position="703"/>
        <end position="723"/>
    </location>
</feature>
<protein>
    <recommendedName>
        <fullName evidence="2">J domain-containing protein</fullName>
    </recommendedName>
</protein>
<feature type="compositionally biased region" description="Polar residues" evidence="1">
    <location>
        <begin position="285"/>
        <end position="302"/>
    </location>
</feature>
<sequence>MVKVDVRRDYYAELCIDSRAEPEEIRKQYRKLAFKYHPDRNPGRETEFNSKFQALQTAYEVLNDSQLRSKYDTDRIRAGYGKHYSSSRATATPRTQSSGTPFAPTPPRRTPTSTGNKSGYPPTGSYAPPPPTSGAQKWNNYTKPGASKWDKVYEDARTRAEAYHGFQNMKHNSHPAGGWTNFDPRTGRSSQEAGRTEKPPTAKAQQGQRPHSAYESYFNPQKQTAPQRSQTTKKRNGFAPGTPGGDEPMAKSTSAYASVSRGERAQASNPLFEQAPSPTKKKFTGDSNPSSMPNLERTSSRYATAGGEKTYVSSAGLGFTSSARTLFEDPGPRPRTNPPSPTATPVGGRHHSESPKLRPSRNHAFTSSPTSSDSDEILPTFRPKAKPRTRIRNKGNANAYTNYNKGYSSGDTSSAWAMHPDSWLFGETNNGHKKAPAKGNRGDFGGWGTDPNSFHDGIESDRSSRRKTAERASKSFKQFSSNADSDENARRETGVPASNEGRNPSSSNIFGAINVNEIHKTTPKSKSHDYINTSFSAKEWSGTFGDGVHFFTPASSSSSAFVSKTIPTRGRTLNKPGISSHFQPSDSSQTATNPSADRASSQPLPPFAEAKFSADHWAELLKNNEWTIPRPDAFQSQQMDSRRHKSPKKQSRPSKRHAVPRPATVTSEAEEAATMYASGVQTAENTMNGAAEAMDIDETIPSAGLQNIPTATPKEPTNSSNVRNPLASNTGPDLLDLTDIGLVNPFTATNSSGINDLKDLNTTLPFDSQPESIRTRIKPKDLSLPKPPKVPTAPKFTVNPGLPGMKPEQILARGMWDRFMTDMAAYMNEFNRFNRTMLSHFNSRQNSVDTLLSPNWMSARGDSNRLNLDGNQCPAAGDDEDESSDENSLSNTGKFGFTAYVRGMEEDFVVRQHWEIAWERHRQSILELGRLRAWIREGAKRQLGSNAESLI</sequence>
<feature type="region of interest" description="Disordered" evidence="1">
    <location>
        <begin position="559"/>
        <end position="606"/>
    </location>
</feature>
<dbReference type="KEGG" id="ure:UREG_07164"/>
<dbReference type="CDD" id="cd06257">
    <property type="entry name" value="DnaJ"/>
    <property type="match status" value="1"/>
</dbReference>
<dbReference type="OrthoDB" id="10265645at2759"/>
<dbReference type="HOGENOM" id="CLU_006836_1_0_1"/>
<dbReference type="InterPro" id="IPR036869">
    <property type="entry name" value="J_dom_sf"/>
</dbReference>
<feature type="compositionally biased region" description="Low complexity" evidence="1">
    <location>
        <begin position="110"/>
        <end position="126"/>
    </location>
</feature>
<dbReference type="FunFam" id="1.10.287.110:FF:000096">
    <property type="entry name" value="DnaJ domain protein"/>
    <property type="match status" value="1"/>
</dbReference>
<accession>C4JYB3</accession>
<dbReference type="AlphaFoldDB" id="C4JYB3"/>
<reference evidence="4" key="1">
    <citation type="journal article" date="2009" name="Genome Res.">
        <title>Comparative genomic analyses of the human fungal pathogens Coccidioides and their relatives.</title>
        <authorList>
            <person name="Sharpton T.J."/>
            <person name="Stajich J.E."/>
            <person name="Rounsley S.D."/>
            <person name="Gardner M.J."/>
            <person name="Wortman J.R."/>
            <person name="Jordar V.S."/>
            <person name="Maiti R."/>
            <person name="Kodira C.D."/>
            <person name="Neafsey D.E."/>
            <person name="Zeng Q."/>
            <person name="Hung C.-Y."/>
            <person name="McMahan C."/>
            <person name="Muszewska A."/>
            <person name="Grynberg M."/>
            <person name="Mandel M.A."/>
            <person name="Kellner E.M."/>
            <person name="Barker B.M."/>
            <person name="Galgiani J.N."/>
            <person name="Orbach M.J."/>
            <person name="Kirkland T.N."/>
            <person name="Cole G.T."/>
            <person name="Henn M.R."/>
            <person name="Birren B.W."/>
            <person name="Taylor J.W."/>
        </authorList>
    </citation>
    <scope>NUCLEOTIDE SEQUENCE [LARGE SCALE GENOMIC DNA]</scope>
    <source>
        <strain evidence="4">UAMH 1704</strain>
    </source>
</reference>
<feature type="compositionally biased region" description="Pro residues" evidence="1">
    <location>
        <begin position="333"/>
        <end position="342"/>
    </location>
</feature>
<feature type="domain" description="J" evidence="2">
    <location>
        <begin position="9"/>
        <end position="75"/>
    </location>
</feature>
<feature type="compositionally biased region" description="Basic and acidic residues" evidence="1">
    <location>
        <begin position="456"/>
        <end position="473"/>
    </location>
</feature>
<dbReference type="RefSeq" id="XP_002582391.1">
    <property type="nucleotide sequence ID" value="XM_002582345.1"/>
</dbReference>
<dbReference type="InterPro" id="IPR018253">
    <property type="entry name" value="DnaJ_domain_CS"/>
</dbReference>
<dbReference type="GeneID" id="8440659"/>
<feature type="region of interest" description="Disordered" evidence="1">
    <location>
        <begin position="82"/>
        <end position="146"/>
    </location>
</feature>
<dbReference type="Pfam" id="PF00226">
    <property type="entry name" value="DnaJ"/>
    <property type="match status" value="1"/>
</dbReference>
<dbReference type="VEuPathDB" id="FungiDB:UREG_07164"/>
<feature type="region of interest" description="Disordered" evidence="1">
    <location>
        <begin position="779"/>
        <end position="801"/>
    </location>
</feature>
<feature type="compositionally biased region" description="Basic residues" evidence="1">
    <location>
        <begin position="642"/>
        <end position="659"/>
    </location>
</feature>
<gene>
    <name evidence="3" type="ORF">UREG_07164</name>
</gene>
<keyword evidence="4" id="KW-1185">Reference proteome</keyword>
<feature type="region of interest" description="Disordered" evidence="1">
    <location>
        <begin position="427"/>
        <end position="509"/>
    </location>
</feature>
<feature type="compositionally biased region" description="Basic residues" evidence="1">
    <location>
        <begin position="383"/>
        <end position="393"/>
    </location>
</feature>
<dbReference type="OMA" id="YGPPKAN"/>
<feature type="region of interest" description="Disordered" evidence="1">
    <location>
        <begin position="167"/>
        <end position="307"/>
    </location>
</feature>
<dbReference type="STRING" id="336963.C4JYB3"/>
<dbReference type="PROSITE" id="PS50076">
    <property type="entry name" value="DNAJ_2"/>
    <property type="match status" value="1"/>
</dbReference>
<evidence type="ECO:0000256" key="1">
    <source>
        <dbReference type="SAM" id="MobiDB-lite"/>
    </source>
</evidence>
<name>C4JYB3_UNCRE</name>
<dbReference type="Gene3D" id="1.10.287.110">
    <property type="entry name" value="DnaJ domain"/>
    <property type="match status" value="1"/>
</dbReference>
<evidence type="ECO:0000313" key="4">
    <source>
        <dbReference type="Proteomes" id="UP000002058"/>
    </source>
</evidence>
<organism evidence="3 4">
    <name type="scientific">Uncinocarpus reesii (strain UAMH 1704)</name>
    <dbReference type="NCBI Taxonomy" id="336963"/>
    <lineage>
        <taxon>Eukaryota</taxon>
        <taxon>Fungi</taxon>
        <taxon>Dikarya</taxon>
        <taxon>Ascomycota</taxon>
        <taxon>Pezizomycotina</taxon>
        <taxon>Eurotiomycetes</taxon>
        <taxon>Eurotiomycetidae</taxon>
        <taxon>Onygenales</taxon>
        <taxon>Onygenaceae</taxon>
        <taxon>Uncinocarpus</taxon>
    </lineage>
</organism>
<dbReference type="PROSITE" id="PS00636">
    <property type="entry name" value="DNAJ_1"/>
    <property type="match status" value="1"/>
</dbReference>
<evidence type="ECO:0000313" key="3">
    <source>
        <dbReference type="EMBL" id="EEP82299.1"/>
    </source>
</evidence>
<feature type="compositionally biased region" description="Polar residues" evidence="1">
    <location>
        <begin position="363"/>
        <end position="372"/>
    </location>
</feature>
<dbReference type="PRINTS" id="PR00625">
    <property type="entry name" value="JDOMAIN"/>
</dbReference>
<evidence type="ECO:0000259" key="2">
    <source>
        <dbReference type="PROSITE" id="PS50076"/>
    </source>
</evidence>
<dbReference type="Proteomes" id="UP000002058">
    <property type="component" value="Unassembled WGS sequence"/>
</dbReference>
<dbReference type="InterPro" id="IPR050817">
    <property type="entry name" value="DjlA_DnaK_co-chaperone"/>
</dbReference>
<feature type="compositionally biased region" description="Polar residues" evidence="1">
    <location>
        <begin position="84"/>
        <end position="99"/>
    </location>
</feature>
<feature type="compositionally biased region" description="Polar residues" evidence="1">
    <location>
        <begin position="218"/>
        <end position="230"/>
    </location>
</feature>
<proteinExistence type="predicted"/>
<dbReference type="InParanoid" id="C4JYB3"/>
<feature type="region of interest" description="Disordered" evidence="1">
    <location>
        <begin position="322"/>
        <end position="401"/>
    </location>
</feature>
<dbReference type="EMBL" id="CH476619">
    <property type="protein sequence ID" value="EEP82299.1"/>
    <property type="molecule type" value="Genomic_DNA"/>
</dbReference>